<accession>A0ABN0Q179</accession>
<sequence length="82" mass="9285">MNRHMSKDFHADTYIVDSNLADTLHWLSLHQDSYDSFSYDAVTQALMVHHANGVDQIRVGDYLNARYGILITAHNFSASSLT</sequence>
<organism evidence="1 2">
    <name type="scientific">Acinetobacter lwoffii NCTC 5866 = CIP 64.10 = NIPH 512</name>
    <dbReference type="NCBI Taxonomy" id="981327"/>
    <lineage>
        <taxon>Bacteria</taxon>
        <taxon>Pseudomonadati</taxon>
        <taxon>Pseudomonadota</taxon>
        <taxon>Gammaproteobacteria</taxon>
        <taxon>Moraxellales</taxon>
        <taxon>Moraxellaceae</taxon>
        <taxon>Acinetobacter</taxon>
    </lineage>
</organism>
<keyword evidence="2" id="KW-1185">Reference proteome</keyword>
<comment type="caution">
    <text evidence="1">The sequence shown here is derived from an EMBL/GenBank/DDBJ whole genome shotgun (WGS) entry which is preliminary data.</text>
</comment>
<evidence type="ECO:0000313" key="2">
    <source>
        <dbReference type="Proteomes" id="UP000018465"/>
    </source>
</evidence>
<gene>
    <name evidence="1" type="ORF">P800_01420</name>
</gene>
<evidence type="ECO:0000313" key="1">
    <source>
        <dbReference type="EMBL" id="ESJ96596.1"/>
    </source>
</evidence>
<name>A0ABN0Q179_ACILW</name>
<reference evidence="1 2" key="1">
    <citation type="submission" date="2013-10" db="EMBL/GenBank/DDBJ databases">
        <title>The Genome Sequence of Acinetobacter lwoffii NIPH 512.</title>
        <authorList>
            <consortium name="The Broad Institute Genomics Platform"/>
            <consortium name="The Broad Institute Genome Sequencing Center for Infectious Disease"/>
            <person name="Cerqueira G."/>
            <person name="Feldgarden M."/>
            <person name="Courvalin P."/>
            <person name="Grillot-Courvalin C."/>
            <person name="Clermont D."/>
            <person name="Rocha E."/>
            <person name="Yoon E.-J."/>
            <person name="Nemec A."/>
            <person name="Young S.K."/>
            <person name="Zeng Q."/>
            <person name="Gargeya S."/>
            <person name="Fitzgerald M."/>
            <person name="Abouelleil A."/>
            <person name="Alvarado L."/>
            <person name="Berlin A.M."/>
            <person name="Chapman S.B."/>
            <person name="Gainer-Dewar J."/>
            <person name="Goldberg J."/>
            <person name="Gnerre S."/>
            <person name="Griggs A."/>
            <person name="Gujja S."/>
            <person name="Hansen M."/>
            <person name="Howarth C."/>
            <person name="Imamovic A."/>
            <person name="Ireland A."/>
            <person name="Larimer J."/>
            <person name="McCowan C."/>
            <person name="Murphy C."/>
            <person name="Pearson M."/>
            <person name="Poon T.W."/>
            <person name="Priest M."/>
            <person name="Roberts A."/>
            <person name="Saif S."/>
            <person name="Shea T."/>
            <person name="Sykes S."/>
            <person name="Wortman J."/>
            <person name="Nusbaum C."/>
            <person name="Birren B."/>
        </authorList>
    </citation>
    <scope>NUCLEOTIDE SEQUENCE [LARGE SCALE GENOMIC DNA]</scope>
    <source>
        <strain evidence="1 2">NIPH 512</strain>
    </source>
</reference>
<dbReference type="Proteomes" id="UP000018465">
    <property type="component" value="Unassembled WGS sequence"/>
</dbReference>
<proteinExistence type="predicted"/>
<protein>
    <submittedName>
        <fullName evidence="1">Uncharacterized protein</fullName>
    </submittedName>
</protein>
<dbReference type="EMBL" id="AYHO01000002">
    <property type="protein sequence ID" value="ESJ96596.1"/>
    <property type="molecule type" value="Genomic_DNA"/>
</dbReference>